<dbReference type="PANTHER" id="PTHR11786:SF0">
    <property type="entry name" value="ARYLAMINE N-ACETYLTRANSFERASE 4-RELATED"/>
    <property type="match status" value="1"/>
</dbReference>
<comment type="similarity">
    <text evidence="1">Belongs to the arylamine N-acetyltransferase family.</text>
</comment>
<organism evidence="2 3">
    <name type="scientific">Nocardioides aestuarii</name>
    <dbReference type="NCBI Taxonomy" id="252231"/>
    <lineage>
        <taxon>Bacteria</taxon>
        <taxon>Bacillati</taxon>
        <taxon>Actinomycetota</taxon>
        <taxon>Actinomycetes</taxon>
        <taxon>Propionibacteriales</taxon>
        <taxon>Nocardioidaceae</taxon>
        <taxon>Nocardioides</taxon>
    </lineage>
</organism>
<dbReference type="Pfam" id="PF00797">
    <property type="entry name" value="Acetyltransf_2"/>
    <property type="match status" value="1"/>
</dbReference>
<dbReference type="PANTHER" id="PTHR11786">
    <property type="entry name" value="N-HYDROXYARYLAMINE O-ACETYLTRANSFERASE"/>
    <property type="match status" value="1"/>
</dbReference>
<dbReference type="Gene3D" id="2.40.128.150">
    <property type="entry name" value="Cysteine proteinases"/>
    <property type="match status" value="1"/>
</dbReference>
<reference evidence="3" key="1">
    <citation type="journal article" date="2019" name="Int. J. Syst. Evol. Microbiol.">
        <title>The Global Catalogue of Microorganisms (GCM) 10K type strain sequencing project: providing services to taxonomists for standard genome sequencing and annotation.</title>
        <authorList>
            <consortium name="The Broad Institute Genomics Platform"/>
            <consortium name="The Broad Institute Genome Sequencing Center for Infectious Disease"/>
            <person name="Wu L."/>
            <person name="Ma J."/>
        </authorList>
    </citation>
    <scope>NUCLEOTIDE SEQUENCE [LARGE SCALE GENOMIC DNA]</scope>
    <source>
        <strain evidence="3">CGMCC 1.12477</strain>
    </source>
</reference>
<accession>A0ABW4TJV8</accession>
<dbReference type="EMBL" id="JBHUGD010000001">
    <property type="protein sequence ID" value="MFD1945919.1"/>
    <property type="molecule type" value="Genomic_DNA"/>
</dbReference>
<evidence type="ECO:0000313" key="3">
    <source>
        <dbReference type="Proteomes" id="UP001597351"/>
    </source>
</evidence>
<sequence>MSAFDLDGYLTHLGVVAREPTVDALGELQAAHARCHGFDNVDVLLEQHPGVELDAVVEKFVGRGRGGYCFEHATLFHAALLGLGYDVTLRLARVGDPWLAARTHLDMVVVLDGDPWLVDPGIGVPPLGPIRLEDGARLEGGVWTHEVRRDQAGWQLWRERSAGWELMHTTDDEPVRPVDVRMGHHWTSTHPSSHFRSTLTVAQHGVAADGTAVHTTVSLEGVTERRAGGAAVRRPLDLDELPGLLTGLGAGLDESETTRLVRRVGDLLRDRGV</sequence>
<dbReference type="Gene3D" id="3.30.2140.10">
    <property type="entry name" value="Arylamine N-acetyltransferase"/>
    <property type="match status" value="1"/>
</dbReference>
<dbReference type="RefSeq" id="WP_343915167.1">
    <property type="nucleotide sequence ID" value="NZ_BAAAJT010000002.1"/>
</dbReference>
<gene>
    <name evidence="2" type="ORF">ACFSDE_03890</name>
</gene>
<evidence type="ECO:0000256" key="1">
    <source>
        <dbReference type="ARBA" id="ARBA00006547"/>
    </source>
</evidence>
<name>A0ABW4TJV8_9ACTN</name>
<evidence type="ECO:0000313" key="2">
    <source>
        <dbReference type="EMBL" id="MFD1945919.1"/>
    </source>
</evidence>
<proteinExistence type="inferred from homology"/>
<dbReference type="InterPro" id="IPR001447">
    <property type="entry name" value="Arylamine_N-AcTrfase"/>
</dbReference>
<dbReference type="InterPro" id="IPR038765">
    <property type="entry name" value="Papain-like_cys_pep_sf"/>
</dbReference>
<protein>
    <submittedName>
        <fullName evidence="2">Arylamine N-acetyltransferase</fullName>
    </submittedName>
</protein>
<dbReference type="Proteomes" id="UP001597351">
    <property type="component" value="Unassembled WGS sequence"/>
</dbReference>
<comment type="caution">
    <text evidence="2">The sequence shown here is derived from an EMBL/GenBank/DDBJ whole genome shotgun (WGS) entry which is preliminary data.</text>
</comment>
<keyword evidence="3" id="KW-1185">Reference proteome</keyword>
<dbReference type="SUPFAM" id="SSF54001">
    <property type="entry name" value="Cysteine proteinases"/>
    <property type="match status" value="1"/>
</dbReference>